<comment type="caution">
    <text evidence="3">The sequence shown here is derived from an EMBL/GenBank/DDBJ whole genome shotgun (WGS) entry which is preliminary data.</text>
</comment>
<feature type="domain" description="Lipid/polyisoprenoid-binding YceI-like" evidence="2">
    <location>
        <begin position="4"/>
        <end position="164"/>
    </location>
</feature>
<dbReference type="SUPFAM" id="SSF101874">
    <property type="entry name" value="YceI-like"/>
    <property type="match status" value="1"/>
</dbReference>
<dbReference type="EMBL" id="BAAAQN010000005">
    <property type="protein sequence ID" value="GAA2017422.1"/>
    <property type="molecule type" value="Genomic_DNA"/>
</dbReference>
<keyword evidence="4" id="KW-1185">Reference proteome</keyword>
<name>A0ABP5F7M2_9ACTN</name>
<reference evidence="4" key="1">
    <citation type="journal article" date="2019" name="Int. J. Syst. Evol. Microbiol.">
        <title>The Global Catalogue of Microorganisms (GCM) 10K type strain sequencing project: providing services to taxonomists for standard genome sequencing and annotation.</title>
        <authorList>
            <consortium name="The Broad Institute Genomics Platform"/>
            <consortium name="The Broad Institute Genome Sequencing Center for Infectious Disease"/>
            <person name="Wu L."/>
            <person name="Ma J."/>
        </authorList>
    </citation>
    <scope>NUCLEOTIDE SEQUENCE [LARGE SCALE GENOMIC DNA]</scope>
    <source>
        <strain evidence="4">JCM 16014</strain>
    </source>
</reference>
<dbReference type="RefSeq" id="WP_344664438.1">
    <property type="nucleotide sequence ID" value="NZ_BAAAQN010000005.1"/>
</dbReference>
<accession>A0ABP5F7M2</accession>
<evidence type="ECO:0000313" key="4">
    <source>
        <dbReference type="Proteomes" id="UP001500751"/>
    </source>
</evidence>
<dbReference type="Pfam" id="PF04264">
    <property type="entry name" value="YceI"/>
    <property type="match status" value="1"/>
</dbReference>
<comment type="similarity">
    <text evidence="1">Belongs to the UPF0312 family.</text>
</comment>
<dbReference type="Proteomes" id="UP001500751">
    <property type="component" value="Unassembled WGS sequence"/>
</dbReference>
<organism evidence="3 4">
    <name type="scientific">Catenulispora yoronensis</name>
    <dbReference type="NCBI Taxonomy" id="450799"/>
    <lineage>
        <taxon>Bacteria</taxon>
        <taxon>Bacillati</taxon>
        <taxon>Actinomycetota</taxon>
        <taxon>Actinomycetes</taxon>
        <taxon>Catenulisporales</taxon>
        <taxon>Catenulisporaceae</taxon>
        <taxon>Catenulispora</taxon>
    </lineage>
</organism>
<evidence type="ECO:0000259" key="2">
    <source>
        <dbReference type="SMART" id="SM00867"/>
    </source>
</evidence>
<evidence type="ECO:0000313" key="3">
    <source>
        <dbReference type="EMBL" id="GAA2017422.1"/>
    </source>
</evidence>
<evidence type="ECO:0000256" key="1">
    <source>
        <dbReference type="ARBA" id="ARBA00008812"/>
    </source>
</evidence>
<dbReference type="SMART" id="SM00867">
    <property type="entry name" value="YceI"/>
    <property type="match status" value="1"/>
</dbReference>
<protein>
    <submittedName>
        <fullName evidence="3">YceI family protein</fullName>
    </submittedName>
</protein>
<dbReference type="InterPro" id="IPR007372">
    <property type="entry name" value="Lipid/polyisoprenoid-bd_YceI"/>
</dbReference>
<dbReference type="Gene3D" id="2.40.128.110">
    <property type="entry name" value="Lipid/polyisoprenoid-binding, YceI-like"/>
    <property type="match status" value="1"/>
</dbReference>
<sequence>MTTKWTLDPSGHAVTFQHKTFWGLATVHGVFRTVHAEGVVADDGTTADGTVTVDSASLDTKHRKRDTHLRSADFFDVERHPSFEFTADRVEPVAPESTEVQVQGTLRVREVVKPLSFVAQAERHGERVTLSATIPYDRADFGMTWNRLGMMADRGELGVKLRFTQQV</sequence>
<proteinExistence type="inferred from homology"/>
<gene>
    <name evidence="3" type="ORF">GCM10009839_11520</name>
</gene>
<dbReference type="PANTHER" id="PTHR34406:SF1">
    <property type="entry name" value="PROTEIN YCEI"/>
    <property type="match status" value="1"/>
</dbReference>
<dbReference type="InterPro" id="IPR036761">
    <property type="entry name" value="TTHA0802/YceI-like_sf"/>
</dbReference>
<dbReference type="PANTHER" id="PTHR34406">
    <property type="entry name" value="PROTEIN YCEI"/>
    <property type="match status" value="1"/>
</dbReference>